<dbReference type="PANTHER" id="PTHR14269">
    <property type="entry name" value="CDP-DIACYLGLYCEROL--GLYCEROL-3-PHOSPHATE 3-PHOSPHATIDYLTRANSFERASE-RELATED"/>
    <property type="match status" value="1"/>
</dbReference>
<keyword evidence="9 16" id="KW-1133">Transmembrane helix</keyword>
<evidence type="ECO:0000256" key="6">
    <source>
        <dbReference type="ARBA" id="ARBA00022516"/>
    </source>
</evidence>
<dbReference type="GO" id="GO:0016020">
    <property type="term" value="C:membrane"/>
    <property type="evidence" value="ECO:0007669"/>
    <property type="project" value="InterPro"/>
</dbReference>
<dbReference type="InterPro" id="IPR000462">
    <property type="entry name" value="CDP-OH_P_trans"/>
</dbReference>
<keyword evidence="10" id="KW-0443">Lipid metabolism</keyword>
<evidence type="ECO:0000256" key="1">
    <source>
        <dbReference type="ARBA" id="ARBA00000287"/>
    </source>
</evidence>
<keyword evidence="12" id="KW-0594">Phospholipid biosynthesis</keyword>
<gene>
    <name evidence="17" type="ORF">C7377_1511</name>
</gene>
<evidence type="ECO:0000256" key="14">
    <source>
        <dbReference type="ARBA" id="ARBA00032361"/>
    </source>
</evidence>
<keyword evidence="13" id="KW-1208">Phospholipid metabolism</keyword>
<dbReference type="InterPro" id="IPR048254">
    <property type="entry name" value="CDP_ALCOHOL_P_TRANSF_CS"/>
</dbReference>
<evidence type="ECO:0000256" key="16">
    <source>
        <dbReference type="SAM" id="Phobius"/>
    </source>
</evidence>
<evidence type="ECO:0000256" key="8">
    <source>
        <dbReference type="ARBA" id="ARBA00022692"/>
    </source>
</evidence>
<evidence type="ECO:0000256" key="12">
    <source>
        <dbReference type="ARBA" id="ARBA00023209"/>
    </source>
</evidence>
<dbReference type="InterPro" id="IPR004533">
    <property type="entry name" value="CDP-diaglyc--ser_O-PTrfase"/>
</dbReference>
<dbReference type="GO" id="GO:0008654">
    <property type="term" value="P:phospholipid biosynthetic process"/>
    <property type="evidence" value="ECO:0007669"/>
    <property type="project" value="UniProtKB-KW"/>
</dbReference>
<evidence type="ECO:0000256" key="15">
    <source>
        <dbReference type="RuleBase" id="RU003750"/>
    </source>
</evidence>
<evidence type="ECO:0000256" key="5">
    <source>
        <dbReference type="ARBA" id="ARBA00017171"/>
    </source>
</evidence>
<comment type="subcellular location">
    <subcellularLocation>
        <location evidence="2">Endomembrane system</location>
        <topology evidence="2">Multi-pass membrane protein</topology>
    </subcellularLocation>
</comment>
<keyword evidence="11 16" id="KW-0472">Membrane</keyword>
<feature type="transmembrane region" description="Helical" evidence="16">
    <location>
        <begin position="94"/>
        <end position="112"/>
    </location>
</feature>
<dbReference type="GO" id="GO:0012505">
    <property type="term" value="C:endomembrane system"/>
    <property type="evidence" value="ECO:0007669"/>
    <property type="project" value="UniProtKB-SubCell"/>
</dbReference>
<organism evidence="17 18">
    <name type="scientific">Balneicella halophila</name>
    <dbReference type="NCBI Taxonomy" id="1537566"/>
    <lineage>
        <taxon>Bacteria</taxon>
        <taxon>Pseudomonadati</taxon>
        <taxon>Bacteroidota</taxon>
        <taxon>Bacteroidia</taxon>
        <taxon>Bacteroidales</taxon>
        <taxon>Balneicellaceae</taxon>
        <taxon>Balneicella</taxon>
    </lineage>
</organism>
<dbReference type="InterPro" id="IPR043130">
    <property type="entry name" value="CDP-OH_PTrfase_TM_dom"/>
</dbReference>
<protein>
    <recommendedName>
        <fullName evidence="5">CDP-diacylglycerol--serine O-phosphatidyltransferase</fullName>
        <ecNumber evidence="4">2.7.8.8</ecNumber>
    </recommendedName>
    <alternativeName>
        <fullName evidence="14">Phosphatidylserine synthase</fullName>
    </alternativeName>
</protein>
<accession>A0A7L4UP79</accession>
<keyword evidence="7 15" id="KW-0808">Transferase</keyword>
<dbReference type="InterPro" id="IPR050324">
    <property type="entry name" value="CDP-alcohol_PTase-I"/>
</dbReference>
<dbReference type="EMBL" id="QENZ01000005">
    <property type="protein sequence ID" value="PVX49873.1"/>
    <property type="molecule type" value="Genomic_DNA"/>
</dbReference>
<comment type="catalytic activity">
    <reaction evidence="1">
        <text>a CDP-1,2-diacyl-sn-glycerol + L-serine = a 1,2-diacyl-sn-glycero-3-phospho-L-serine + CMP + H(+)</text>
        <dbReference type="Rhea" id="RHEA:16913"/>
        <dbReference type="ChEBI" id="CHEBI:15378"/>
        <dbReference type="ChEBI" id="CHEBI:33384"/>
        <dbReference type="ChEBI" id="CHEBI:57262"/>
        <dbReference type="ChEBI" id="CHEBI:58332"/>
        <dbReference type="ChEBI" id="CHEBI:60377"/>
        <dbReference type="EC" id="2.7.8.8"/>
    </reaction>
</comment>
<keyword evidence="8 16" id="KW-0812">Transmembrane</keyword>
<dbReference type="RefSeq" id="WP_116496736.1">
    <property type="nucleotide sequence ID" value="NZ_QENZ01000005.1"/>
</dbReference>
<dbReference type="Pfam" id="PF01066">
    <property type="entry name" value="CDP-OH_P_transf"/>
    <property type="match status" value="1"/>
</dbReference>
<reference evidence="17 18" key="1">
    <citation type="submission" date="2018-05" db="EMBL/GenBank/DDBJ databases">
        <title>Genomic Encyclopedia of Type Strains, Phase IV (KMG-IV): sequencing the most valuable type-strain genomes for metagenomic binning, comparative biology and taxonomic classification.</title>
        <authorList>
            <person name="Goeker M."/>
        </authorList>
    </citation>
    <scope>NUCLEOTIDE SEQUENCE [LARGE SCALE GENOMIC DNA]</scope>
    <source>
        <strain evidence="17 18">DSM 28579</strain>
    </source>
</reference>
<evidence type="ECO:0000256" key="10">
    <source>
        <dbReference type="ARBA" id="ARBA00023098"/>
    </source>
</evidence>
<dbReference type="EC" id="2.7.8.8" evidence="4"/>
<dbReference type="PROSITE" id="PS00379">
    <property type="entry name" value="CDP_ALCOHOL_P_TRANSF"/>
    <property type="match status" value="1"/>
</dbReference>
<sequence length="233" mass="26259">MTKYIPNTVTLLASLFGMLAVSFAFQDQLHLAGYCILLAAFCDWVDGLLARALNAKSALGADLDSLGDIVSFGVAPASIAFKLLEIMLPEHLMILSYIAFIIVPFSALRLAIFNNSTNQTTSFIGLPVPAHAMLWVGLVFLKNIDFEWIHHFYNPYLLLTYVIVFSLLLVSKLPLFGLKFSKDDKSYRNKTLWLFLIISILLIVFFLWGGLFFIILLYVGSGLFSYFDRQIKH</sequence>
<evidence type="ECO:0000256" key="11">
    <source>
        <dbReference type="ARBA" id="ARBA00023136"/>
    </source>
</evidence>
<name>A0A7L4UP79_BALHA</name>
<proteinExistence type="inferred from homology"/>
<keyword evidence="18" id="KW-1185">Reference proteome</keyword>
<comment type="caution">
    <text evidence="17">The sequence shown here is derived from an EMBL/GenBank/DDBJ whole genome shotgun (WGS) entry which is preliminary data.</text>
</comment>
<dbReference type="AlphaFoldDB" id="A0A7L4UP79"/>
<dbReference type="NCBIfam" id="TIGR00473">
    <property type="entry name" value="pssA"/>
    <property type="match status" value="1"/>
</dbReference>
<evidence type="ECO:0000256" key="7">
    <source>
        <dbReference type="ARBA" id="ARBA00022679"/>
    </source>
</evidence>
<evidence type="ECO:0000256" key="4">
    <source>
        <dbReference type="ARBA" id="ARBA00013174"/>
    </source>
</evidence>
<evidence type="ECO:0000313" key="17">
    <source>
        <dbReference type="EMBL" id="PVX49873.1"/>
    </source>
</evidence>
<dbReference type="Gene3D" id="1.20.120.1760">
    <property type="match status" value="1"/>
</dbReference>
<dbReference type="OrthoDB" id="9777147at2"/>
<comment type="similarity">
    <text evidence="3 15">Belongs to the CDP-alcohol phosphatidyltransferase class-I family.</text>
</comment>
<evidence type="ECO:0000256" key="9">
    <source>
        <dbReference type="ARBA" id="ARBA00022989"/>
    </source>
</evidence>
<feature type="transmembrane region" description="Helical" evidence="16">
    <location>
        <begin position="192"/>
        <end position="219"/>
    </location>
</feature>
<feature type="transmembrane region" description="Helical" evidence="16">
    <location>
        <begin position="153"/>
        <end position="171"/>
    </location>
</feature>
<dbReference type="PANTHER" id="PTHR14269:SF61">
    <property type="entry name" value="CDP-DIACYLGLYCEROL--SERINE O-PHOSPHATIDYLTRANSFERASE"/>
    <property type="match status" value="1"/>
</dbReference>
<evidence type="ECO:0000256" key="3">
    <source>
        <dbReference type="ARBA" id="ARBA00010441"/>
    </source>
</evidence>
<evidence type="ECO:0000256" key="13">
    <source>
        <dbReference type="ARBA" id="ARBA00023264"/>
    </source>
</evidence>
<dbReference type="GO" id="GO:0003882">
    <property type="term" value="F:CDP-diacylglycerol-serine O-phosphatidyltransferase activity"/>
    <property type="evidence" value="ECO:0007669"/>
    <property type="project" value="UniProtKB-EC"/>
</dbReference>
<evidence type="ECO:0000313" key="18">
    <source>
        <dbReference type="Proteomes" id="UP000251835"/>
    </source>
</evidence>
<feature type="transmembrane region" description="Helical" evidence="16">
    <location>
        <begin position="124"/>
        <end position="141"/>
    </location>
</feature>
<dbReference type="Proteomes" id="UP000251835">
    <property type="component" value="Unassembled WGS sequence"/>
</dbReference>
<evidence type="ECO:0000256" key="2">
    <source>
        <dbReference type="ARBA" id="ARBA00004127"/>
    </source>
</evidence>
<keyword evidence="6" id="KW-0444">Lipid biosynthesis</keyword>